<evidence type="ECO:0000259" key="1">
    <source>
        <dbReference type="Pfam" id="PF13304"/>
    </source>
</evidence>
<protein>
    <submittedName>
        <fullName evidence="3">Predicted ATPase</fullName>
    </submittedName>
</protein>
<dbReference type="EMBL" id="UHJG01000001">
    <property type="protein sequence ID" value="SUQ01368.1"/>
    <property type="molecule type" value="Genomic_DNA"/>
</dbReference>
<dbReference type="InterPro" id="IPR003959">
    <property type="entry name" value="ATPase_AAA_core"/>
</dbReference>
<reference evidence="2" key="1">
    <citation type="journal article" date="2015" name="Genome Announc.">
        <title>Complete Genome Sequence of Yersinia ruckeri Strain CSF007-82, Etiologic Agent of Red Mouth Disease in Salmonid Fish.</title>
        <authorList>
            <person name="Nelson M.C."/>
            <person name="LaPatra S.E."/>
            <person name="Welch T.J."/>
            <person name="Graf J."/>
        </authorList>
    </citation>
    <scope>NUCLEOTIDE SEQUENCE</scope>
    <source>
        <strain evidence="2">CSF007-82</strain>
    </source>
</reference>
<dbReference type="GO" id="GO:0005524">
    <property type="term" value="F:ATP binding"/>
    <property type="evidence" value="ECO:0007669"/>
    <property type="project" value="InterPro"/>
</dbReference>
<dbReference type="PIRSF" id="PIRSF029347">
    <property type="entry name" value="RecF"/>
    <property type="match status" value="1"/>
</dbReference>
<dbReference type="Pfam" id="PF13304">
    <property type="entry name" value="AAA_21"/>
    <property type="match status" value="1"/>
</dbReference>
<reference evidence="3 4" key="2">
    <citation type="submission" date="2018-06" db="EMBL/GenBank/DDBJ databases">
        <authorList>
            <consortium name="Pathogen Informatics"/>
            <person name="Doyle S."/>
        </authorList>
    </citation>
    <scope>NUCLEOTIDE SEQUENCE [LARGE SCALE GENOMIC DNA]</scope>
    <source>
        <strain evidence="3 4">NCTC10476</strain>
    </source>
</reference>
<dbReference type="RefSeq" id="WP_038251185.1">
    <property type="nucleotide sequence ID" value="NZ_CCYO01000007.1"/>
</dbReference>
<keyword evidence="4" id="KW-1185">Reference proteome</keyword>
<accession>A0A0A8VGQ8</accession>
<dbReference type="EMBL" id="LN681231">
    <property type="protein sequence ID" value="CEK28725.1"/>
    <property type="molecule type" value="Genomic_DNA"/>
</dbReference>
<dbReference type="GeneID" id="66880602"/>
<dbReference type="OrthoDB" id="104167at2"/>
<dbReference type="InterPro" id="IPR014555">
    <property type="entry name" value="RecF-like"/>
</dbReference>
<evidence type="ECO:0000313" key="3">
    <source>
        <dbReference type="EMBL" id="SUQ01368.1"/>
    </source>
</evidence>
<dbReference type="InterPro" id="IPR027417">
    <property type="entry name" value="P-loop_NTPase"/>
</dbReference>
<evidence type="ECO:0000313" key="2">
    <source>
        <dbReference type="EMBL" id="CEK28725.1"/>
    </source>
</evidence>
<organism evidence="2">
    <name type="scientific">Yersinia ruckeri</name>
    <dbReference type="NCBI Taxonomy" id="29486"/>
    <lineage>
        <taxon>Bacteria</taxon>
        <taxon>Pseudomonadati</taxon>
        <taxon>Pseudomonadota</taxon>
        <taxon>Gammaproteobacteria</taxon>
        <taxon>Enterobacterales</taxon>
        <taxon>Yersiniaceae</taxon>
        <taxon>Yersinia</taxon>
    </lineage>
</organism>
<dbReference type="Proteomes" id="UP000255169">
    <property type="component" value="Unassembled WGS sequence"/>
</dbReference>
<gene>
    <name evidence="2" type="ORF">CSF007_15010</name>
    <name evidence="3" type="ORF">NCTC10476_02719</name>
</gene>
<dbReference type="PANTHER" id="PTHR40396">
    <property type="entry name" value="ATPASE-LIKE PROTEIN"/>
    <property type="match status" value="1"/>
</dbReference>
<dbReference type="Gene3D" id="3.40.50.300">
    <property type="entry name" value="P-loop containing nucleotide triphosphate hydrolases"/>
    <property type="match status" value="1"/>
</dbReference>
<proteinExistence type="predicted"/>
<dbReference type="AlphaFoldDB" id="A0A0A8VGQ8"/>
<dbReference type="PANTHER" id="PTHR40396:SF1">
    <property type="entry name" value="ATPASE AAA-TYPE CORE DOMAIN-CONTAINING PROTEIN"/>
    <property type="match status" value="1"/>
</dbReference>
<sequence>MDQHPLIIKGYKSIAELSLAESPPFITFAGANGAGKSNITDALAFFGAVVKTGATQAIRDFGGFQQIHCYKLRKENRTTASLHLEIELEGKQFTYDLTIKSMDKKPSITEKLVIDGDIHIDRKHPDTLMIRLSDDEETPATYIPNYSSDMTALMLLGKSELYAFLTNIVVFRIDPLRAKEPDSAKTDATFLDSHGRNIASVLSALESNSDFKEQILEWMELIVPGMENVSTEKQKLDGSTVLTFKEHGTKARFPAHLISDGTIYTLCIMTAILSRAQHTGMTIIEEPERGIHPKAIGELVQLMRDNATMDHPIIITTHSESVVRNLEPDELWFVSKQEGKTKLKHALEAGIDKKKIPLDTAWLMNMFDGGLPW</sequence>
<name>A0A0A8VGQ8_YERRU</name>
<evidence type="ECO:0000313" key="4">
    <source>
        <dbReference type="Proteomes" id="UP000255169"/>
    </source>
</evidence>
<feature type="domain" description="ATPase AAA-type core" evidence="1">
    <location>
        <begin position="28"/>
        <end position="323"/>
    </location>
</feature>
<dbReference type="GO" id="GO:0016887">
    <property type="term" value="F:ATP hydrolysis activity"/>
    <property type="evidence" value="ECO:0007669"/>
    <property type="project" value="InterPro"/>
</dbReference>
<dbReference type="SUPFAM" id="SSF52540">
    <property type="entry name" value="P-loop containing nucleoside triphosphate hydrolases"/>
    <property type="match status" value="1"/>
</dbReference>